<comment type="caution">
    <text evidence="3">The sequence shown here is derived from an EMBL/GenBank/DDBJ whole genome shotgun (WGS) entry which is preliminary data.</text>
</comment>
<reference evidence="3" key="1">
    <citation type="submission" date="2021-03" db="EMBL/GenBank/DDBJ databases">
        <authorList>
            <person name="Tagirdzhanova G."/>
        </authorList>
    </citation>
    <scope>NUCLEOTIDE SEQUENCE</scope>
</reference>
<evidence type="ECO:0000313" key="4">
    <source>
        <dbReference type="Proteomes" id="UP000664169"/>
    </source>
</evidence>
<keyword evidence="1" id="KW-0812">Transmembrane</keyword>
<feature type="transmembrane region" description="Helical" evidence="1">
    <location>
        <begin position="181"/>
        <end position="204"/>
    </location>
</feature>
<feature type="signal peptide" evidence="2">
    <location>
        <begin position="1"/>
        <end position="19"/>
    </location>
</feature>
<feature type="chain" id="PRO_5034013714" evidence="2">
    <location>
        <begin position="20"/>
        <end position="295"/>
    </location>
</feature>
<organism evidence="3 4">
    <name type="scientific">Gomphillus americanus</name>
    <dbReference type="NCBI Taxonomy" id="1940652"/>
    <lineage>
        <taxon>Eukaryota</taxon>
        <taxon>Fungi</taxon>
        <taxon>Dikarya</taxon>
        <taxon>Ascomycota</taxon>
        <taxon>Pezizomycotina</taxon>
        <taxon>Lecanoromycetes</taxon>
        <taxon>OSLEUM clade</taxon>
        <taxon>Ostropomycetidae</taxon>
        <taxon>Ostropales</taxon>
        <taxon>Graphidaceae</taxon>
        <taxon>Gomphilloideae</taxon>
        <taxon>Gomphillus</taxon>
    </lineage>
</organism>
<dbReference type="Pfam" id="PF06687">
    <property type="entry name" value="SUR7"/>
    <property type="match status" value="1"/>
</dbReference>
<accession>A0A8H3FU23</accession>
<proteinExistence type="predicted"/>
<keyword evidence="4" id="KW-1185">Reference proteome</keyword>
<dbReference type="GO" id="GO:0031505">
    <property type="term" value="P:fungal-type cell wall organization"/>
    <property type="evidence" value="ECO:0007669"/>
    <property type="project" value="TreeGrafter"/>
</dbReference>
<dbReference type="PANTHER" id="PTHR28019:SF7">
    <property type="entry name" value="SUR7 PROTEIN"/>
    <property type="match status" value="1"/>
</dbReference>
<dbReference type="InterPro" id="IPR009571">
    <property type="entry name" value="SUR7/Rim9-like_fungi"/>
</dbReference>
<dbReference type="EMBL" id="CAJPDQ010000028">
    <property type="protein sequence ID" value="CAF9927808.1"/>
    <property type="molecule type" value="Genomic_DNA"/>
</dbReference>
<sequence>MRAIALLPLLCVCASTVLAVLCLMAGYKSDFMENFELITFNTSLLGEGLIEAAAQEVASGETATTVNVPPALQSALASTLLSNSELIQEIAEKLNIHDFYKIHMLDFCEGYYEPGPIPNASSTNPSQNVTFCSPPQAFSFFNATQVLTDELLPGVSLDQIQFPSQVQDAITAMAVVQKVMFVLYCTGAGISGLAALEAIIAFLIDGRLSAVCNAILDIIAFIALGIASGCATAFIYAVTNAVNQYGAQVNLQAYGGTKFLIMSWIATVLPLLAAFLWCIDCCIGPDRRRGRKEVY</sequence>
<dbReference type="Proteomes" id="UP000664169">
    <property type="component" value="Unassembled WGS sequence"/>
</dbReference>
<keyword evidence="2" id="KW-0732">Signal</keyword>
<dbReference type="PANTHER" id="PTHR28019">
    <property type="entry name" value="CELL MEMBRANE PROTEIN YLR413W-RELATED"/>
    <property type="match status" value="1"/>
</dbReference>
<evidence type="ECO:0000256" key="1">
    <source>
        <dbReference type="SAM" id="Phobius"/>
    </source>
</evidence>
<keyword evidence="1" id="KW-1133">Transmembrane helix</keyword>
<name>A0A8H3FU23_9LECA</name>
<dbReference type="GO" id="GO:0005886">
    <property type="term" value="C:plasma membrane"/>
    <property type="evidence" value="ECO:0007669"/>
    <property type="project" value="InterPro"/>
</dbReference>
<gene>
    <name evidence="3" type="ORF">GOMPHAMPRED_004495</name>
</gene>
<protein>
    <submittedName>
        <fullName evidence="3">Uncharacterized protein</fullName>
    </submittedName>
</protein>
<evidence type="ECO:0000313" key="3">
    <source>
        <dbReference type="EMBL" id="CAF9927808.1"/>
    </source>
</evidence>
<evidence type="ECO:0000256" key="2">
    <source>
        <dbReference type="SAM" id="SignalP"/>
    </source>
</evidence>
<dbReference type="AlphaFoldDB" id="A0A8H3FU23"/>
<dbReference type="InterPro" id="IPR052413">
    <property type="entry name" value="SUR7_domain"/>
</dbReference>
<dbReference type="GO" id="GO:0051285">
    <property type="term" value="C:cell cortex of cell tip"/>
    <property type="evidence" value="ECO:0007669"/>
    <property type="project" value="TreeGrafter"/>
</dbReference>
<keyword evidence="1" id="KW-0472">Membrane</keyword>
<dbReference type="OrthoDB" id="4159154at2759"/>
<feature type="transmembrane region" description="Helical" evidence="1">
    <location>
        <begin position="216"/>
        <end position="239"/>
    </location>
</feature>
<feature type="transmembrane region" description="Helical" evidence="1">
    <location>
        <begin position="259"/>
        <end position="283"/>
    </location>
</feature>